<evidence type="ECO:0000313" key="2">
    <source>
        <dbReference type="WBParaSite" id="jg253"/>
    </source>
</evidence>
<dbReference type="AlphaFoldDB" id="A0A915E0Y6"/>
<keyword evidence="1" id="KW-1185">Reference proteome</keyword>
<reference evidence="2" key="1">
    <citation type="submission" date="2022-11" db="UniProtKB">
        <authorList>
            <consortium name="WormBaseParasite"/>
        </authorList>
    </citation>
    <scope>IDENTIFICATION</scope>
</reference>
<organism evidence="1 2">
    <name type="scientific">Ditylenchus dipsaci</name>
    <dbReference type="NCBI Taxonomy" id="166011"/>
    <lineage>
        <taxon>Eukaryota</taxon>
        <taxon>Metazoa</taxon>
        <taxon>Ecdysozoa</taxon>
        <taxon>Nematoda</taxon>
        <taxon>Chromadorea</taxon>
        <taxon>Rhabditida</taxon>
        <taxon>Tylenchina</taxon>
        <taxon>Tylenchomorpha</taxon>
        <taxon>Sphaerularioidea</taxon>
        <taxon>Anguinidae</taxon>
        <taxon>Anguininae</taxon>
        <taxon>Ditylenchus</taxon>
    </lineage>
</organism>
<proteinExistence type="predicted"/>
<evidence type="ECO:0000313" key="1">
    <source>
        <dbReference type="Proteomes" id="UP000887574"/>
    </source>
</evidence>
<dbReference type="WBParaSite" id="jg253">
    <property type="protein sequence ID" value="jg253"/>
    <property type="gene ID" value="jg253"/>
</dbReference>
<dbReference type="Proteomes" id="UP000887574">
    <property type="component" value="Unplaced"/>
</dbReference>
<name>A0A915E0Y6_9BILA</name>
<protein>
    <submittedName>
        <fullName evidence="2">Uncharacterized protein</fullName>
    </submittedName>
</protein>
<accession>A0A915E0Y6</accession>
<sequence>MLSADPSQRPTAACVLETSTALVDEHPTSLLAPPLTPISTISLQHPSSLYPQLTTSNPNKLAIVNLKHLKQEDSSEDKQN</sequence>